<dbReference type="Pfam" id="PF07022">
    <property type="entry name" value="Phage_CI_repr"/>
    <property type="match status" value="1"/>
</dbReference>
<feature type="domain" description="TniQ" evidence="1">
    <location>
        <begin position="30"/>
        <end position="170"/>
    </location>
</feature>
<organism evidence="3 4">
    <name type="scientific">Comamonas odontotermitis</name>
    <dbReference type="NCBI Taxonomy" id="379895"/>
    <lineage>
        <taxon>Bacteria</taxon>
        <taxon>Pseudomonadati</taxon>
        <taxon>Pseudomonadota</taxon>
        <taxon>Betaproteobacteria</taxon>
        <taxon>Burkholderiales</taxon>
        <taxon>Comamonadaceae</taxon>
        <taxon>Comamonas</taxon>
    </lineage>
</organism>
<gene>
    <name evidence="3" type="ORF">HNP33_003683</name>
</gene>
<dbReference type="Proteomes" id="UP000562492">
    <property type="component" value="Unassembled WGS sequence"/>
</dbReference>
<sequence length="485" mass="53755">MTTSPSMIASPIATTNPRSVLHALKPLGQGSDQAESLLSYFCRLALSHSTSTLELSRKLMAYMGNSVGNEPGAAVNAKYAWYERKISGLGDGAKTYTEALAATTSVVGLERHTFLPWQGVIPGNGLALHKCGQFCPYCLQEDLDSGGTPYLRLCWEPVLVSVCHKHGTPLVHHCPHCGVDKARHTSAFTVVGWCGKCGMFMGQPRPPVSSNQPLYDAASDDAAGEVALWQAQQIARLVEVQQSAGFEPPLRDGVIAAIERVIETMCAGQYSLLAKQVGIAKATLHTWLRESRTPQVDISLRIACFAHLDLADLLMGNMDGWSPPVANHQLALALDYPARPEWNRRVHTHDWEAIEDKLQAMLLQPMPVSLMHAASVVQMPPRMLYMKCNKTARRIANRWLTYLKRRQQSHVVAAWPFLESACRQLLDRGISPNMREIEPLVPADILNRVCNCWDVLREVRGHIESSEYATAALCGHHYPQRWVQE</sequence>
<dbReference type="Pfam" id="PF06527">
    <property type="entry name" value="TniQ"/>
    <property type="match status" value="1"/>
</dbReference>
<accession>A0ABR6RK65</accession>
<dbReference type="EMBL" id="JACHKZ010000033">
    <property type="protein sequence ID" value="MBB6579569.1"/>
    <property type="molecule type" value="Genomic_DNA"/>
</dbReference>
<comment type="caution">
    <text evidence="3">The sequence shown here is derived from an EMBL/GenBank/DDBJ whole genome shotgun (WGS) entry which is preliminary data.</text>
</comment>
<evidence type="ECO:0000313" key="4">
    <source>
        <dbReference type="Proteomes" id="UP000562492"/>
    </source>
</evidence>
<keyword evidence="4" id="KW-1185">Reference proteome</keyword>
<keyword evidence="3" id="KW-0238">DNA-binding</keyword>
<dbReference type="InterPro" id="IPR010744">
    <property type="entry name" value="Phage_CI_N"/>
</dbReference>
<dbReference type="GO" id="GO:0003677">
    <property type="term" value="F:DNA binding"/>
    <property type="evidence" value="ECO:0007669"/>
    <property type="project" value="UniProtKB-KW"/>
</dbReference>
<evidence type="ECO:0000259" key="1">
    <source>
        <dbReference type="Pfam" id="PF06527"/>
    </source>
</evidence>
<reference evidence="3 4" key="1">
    <citation type="submission" date="2020-08" db="EMBL/GenBank/DDBJ databases">
        <title>Functional genomics of gut bacteria from endangered species of beetles.</title>
        <authorList>
            <person name="Carlos-Shanley C."/>
        </authorList>
    </citation>
    <scope>NUCLEOTIDE SEQUENCE [LARGE SCALE GENOMIC DNA]</scope>
    <source>
        <strain evidence="3 4">S00124</strain>
    </source>
</reference>
<protein>
    <submittedName>
        <fullName evidence="3">DNA-binding XRE family transcriptional regulator</fullName>
    </submittedName>
</protein>
<evidence type="ECO:0000259" key="2">
    <source>
        <dbReference type="Pfam" id="PF07022"/>
    </source>
</evidence>
<feature type="domain" description="Bacteriophage CI repressor N-terminal" evidence="2">
    <location>
        <begin position="256"/>
        <end position="317"/>
    </location>
</feature>
<dbReference type="InterPro" id="IPR009492">
    <property type="entry name" value="TniQ"/>
</dbReference>
<proteinExistence type="predicted"/>
<dbReference type="RefSeq" id="WP_184711145.1">
    <property type="nucleotide sequence ID" value="NZ_JACHKZ010000033.1"/>
</dbReference>
<name>A0ABR6RK65_9BURK</name>
<evidence type="ECO:0000313" key="3">
    <source>
        <dbReference type="EMBL" id="MBB6579569.1"/>
    </source>
</evidence>